<feature type="region of interest" description="Disordered" evidence="1">
    <location>
        <begin position="28"/>
        <end position="67"/>
    </location>
</feature>
<evidence type="ECO:0000313" key="2">
    <source>
        <dbReference type="EMBL" id="KNA00232.1"/>
    </source>
</evidence>
<dbReference type="EMBL" id="KQ235342">
    <property type="protein sequence ID" value="KNA00232.1"/>
    <property type="molecule type" value="Genomic_DNA"/>
</dbReference>
<dbReference type="Proteomes" id="UP000053239">
    <property type="component" value="Unassembled WGS sequence"/>
</dbReference>
<accession>A0A0J9TXQ6</accession>
<organism evidence="2 3">
    <name type="scientific">Plasmodium vivax North Korean</name>
    <dbReference type="NCBI Taxonomy" id="1035514"/>
    <lineage>
        <taxon>Eukaryota</taxon>
        <taxon>Sar</taxon>
        <taxon>Alveolata</taxon>
        <taxon>Apicomplexa</taxon>
        <taxon>Aconoidasida</taxon>
        <taxon>Haemosporida</taxon>
        <taxon>Plasmodiidae</taxon>
        <taxon>Plasmodium</taxon>
        <taxon>Plasmodium (Plasmodium)</taxon>
    </lineage>
</organism>
<dbReference type="AlphaFoldDB" id="A0A0J9TXQ6"/>
<gene>
    <name evidence="2" type="ORF">PVNG_05400</name>
</gene>
<sequence length="300" mass="33221">MEEQIKSKPQCEGESCGPKILENENVLLQTPQISAREKGITAERNSESSPSTVSSGDHNVPTSNDCSDLKNDMKGYVLHENDNYIVPTAKAEYSKEEDVVNFNDESIAYKTELDNKNYGNSCVSVKLLRDKSPNLKYDFSRTISILGTKNYIKRPPIPKVNEPSPMHSNEEQIAPGQDIQVEKVSTSLRELHTQAVGIHSQNLQTPVQLKPVNGSHIPADSASEHTINNDLTSSLYNNPASGVNYANVPEEFDSADTEAYDFTLTDYIPMAAVFSGITMLVSLLLKVKRSFLTNGLYIYL</sequence>
<protein>
    <submittedName>
        <fullName evidence="2">Uncharacterized protein</fullName>
    </submittedName>
</protein>
<feature type="compositionally biased region" description="Basic and acidic residues" evidence="1">
    <location>
        <begin position="35"/>
        <end position="46"/>
    </location>
</feature>
<reference evidence="2 3" key="1">
    <citation type="submission" date="2011-09" db="EMBL/GenBank/DDBJ databases">
        <title>The Genome Sequence of Plasmodium vivax North Korean.</title>
        <authorList>
            <consortium name="The Broad Institute Genome Sequencing Platform"/>
            <consortium name="The Broad Institute Genome Sequencing Center for Infectious Disease"/>
            <person name="Neafsey D."/>
            <person name="Carlton J."/>
            <person name="Barnwell J."/>
            <person name="Collins W."/>
            <person name="Escalante A."/>
            <person name="Mullikin J."/>
            <person name="Saul A."/>
            <person name="Guigo R."/>
            <person name="Camara F."/>
            <person name="Young S.K."/>
            <person name="Zeng Q."/>
            <person name="Gargeya S."/>
            <person name="Fitzgerald M."/>
            <person name="Haas B."/>
            <person name="Abouelleil A."/>
            <person name="Alvarado L."/>
            <person name="Arachchi H.M."/>
            <person name="Berlin A."/>
            <person name="Brown A."/>
            <person name="Chapman S.B."/>
            <person name="Chen Z."/>
            <person name="Dunbar C."/>
            <person name="Freedman E."/>
            <person name="Gearin G."/>
            <person name="Gellesch M."/>
            <person name="Goldberg J."/>
            <person name="Griggs A."/>
            <person name="Gujja S."/>
            <person name="Heiman D."/>
            <person name="Howarth C."/>
            <person name="Larson L."/>
            <person name="Lui A."/>
            <person name="MacDonald P.J.P."/>
            <person name="Montmayeur A."/>
            <person name="Murphy C."/>
            <person name="Neiman D."/>
            <person name="Pearson M."/>
            <person name="Priest M."/>
            <person name="Roberts A."/>
            <person name="Saif S."/>
            <person name="Shea T."/>
            <person name="Shenoy N."/>
            <person name="Sisk P."/>
            <person name="Stolte C."/>
            <person name="Sykes S."/>
            <person name="Wortman J."/>
            <person name="Nusbaum C."/>
            <person name="Birren B."/>
        </authorList>
    </citation>
    <scope>NUCLEOTIDE SEQUENCE [LARGE SCALE GENOMIC DNA]</scope>
    <source>
        <strain evidence="2 3">North Korean</strain>
    </source>
</reference>
<evidence type="ECO:0000313" key="3">
    <source>
        <dbReference type="Proteomes" id="UP000053239"/>
    </source>
</evidence>
<evidence type="ECO:0000256" key="1">
    <source>
        <dbReference type="SAM" id="MobiDB-lite"/>
    </source>
</evidence>
<name>A0A0J9TXQ6_PLAVI</name>
<proteinExistence type="predicted"/>
<feature type="compositionally biased region" description="Polar residues" evidence="1">
    <location>
        <begin position="47"/>
        <end position="66"/>
    </location>
</feature>